<dbReference type="AlphaFoldDB" id="A0A9D0YMR4"/>
<evidence type="ECO:0000256" key="11">
    <source>
        <dbReference type="ARBA" id="ARBA00023225"/>
    </source>
</evidence>
<evidence type="ECO:0000256" key="12">
    <source>
        <dbReference type="ARBA" id="ARBA00025337"/>
    </source>
</evidence>
<comment type="similarity">
    <text evidence="2">Belongs to the GTP-binding SRP family.</text>
</comment>
<evidence type="ECO:0000256" key="5">
    <source>
        <dbReference type="ARBA" id="ARBA00022475"/>
    </source>
</evidence>
<sequence>MIIRKVFPSKDIVEIQEELRKLYGDNFVVIEINQIKKYPLPFIPLFGKEYTEVIIEISDRPKQQEQKGFKNEFLEEVILKQLEELKRELQSLKTQQQQVKKFTVKVVKRDSDLKGEDKKFLNQLGDEALKLLDLLYERGFDEVLTVKILREATGYDIENELFDLKDTPYKVLSEAFSKLYGFKDLEQEEPQKVIALVGPTGVGKTTTIAKIVSNLVLNSRKTVGVISLDTFRVGGAQRLESFLKVLEVPFRKADTKKAFETALEDFADKEFLFIDIAGRSVYDELSWKEIFNIFSDLPEEKLLPLLTVSFNMHPDAVLEIYRHLKGYPLKGLILTKADETSKRGAIFTAVEEMELPLYYFTNGQKVPHNILLATPSNLAKLILETE</sequence>
<dbReference type="PANTHER" id="PTHR43134:SF3">
    <property type="entry name" value="FLAGELLAR BIOSYNTHESIS PROTEIN FLHF"/>
    <property type="match status" value="1"/>
</dbReference>
<dbReference type="GO" id="GO:0005886">
    <property type="term" value="C:plasma membrane"/>
    <property type="evidence" value="ECO:0007669"/>
    <property type="project" value="UniProtKB-SubCell"/>
</dbReference>
<dbReference type="GO" id="GO:0003924">
    <property type="term" value="F:GTPase activity"/>
    <property type="evidence" value="ECO:0007669"/>
    <property type="project" value="InterPro"/>
</dbReference>
<dbReference type="GO" id="GO:0005525">
    <property type="term" value="F:GTP binding"/>
    <property type="evidence" value="ECO:0007669"/>
    <property type="project" value="UniProtKB-KW"/>
</dbReference>
<dbReference type="FunFam" id="3.40.50.300:FF:000695">
    <property type="entry name" value="Flagellar biosynthesis regulator FlhF"/>
    <property type="match status" value="1"/>
</dbReference>
<dbReference type="GO" id="GO:0006614">
    <property type="term" value="P:SRP-dependent cotranslational protein targeting to membrane"/>
    <property type="evidence" value="ECO:0007669"/>
    <property type="project" value="InterPro"/>
</dbReference>
<keyword evidence="7" id="KW-1005">Bacterial flagellum biogenesis</keyword>
<evidence type="ECO:0000256" key="2">
    <source>
        <dbReference type="ARBA" id="ARBA00008531"/>
    </source>
</evidence>
<keyword evidence="8" id="KW-0653">Protein transport</keyword>
<name>A0A9D0YMR4_AQUAO</name>
<keyword evidence="11" id="KW-1006">Bacterial flagellum protein export</keyword>
<evidence type="ECO:0000256" key="10">
    <source>
        <dbReference type="ARBA" id="ARBA00023136"/>
    </source>
</evidence>
<feature type="coiled-coil region" evidence="14">
    <location>
        <begin position="75"/>
        <end position="102"/>
    </location>
</feature>
<evidence type="ECO:0000256" key="8">
    <source>
        <dbReference type="ARBA" id="ARBA00022927"/>
    </source>
</evidence>
<dbReference type="GO" id="GO:0044781">
    <property type="term" value="P:bacterial-type flagellum organization"/>
    <property type="evidence" value="ECO:0007669"/>
    <property type="project" value="UniProtKB-KW"/>
</dbReference>
<keyword evidence="5" id="KW-1003">Cell membrane</keyword>
<feature type="domain" description="SRP54-type proteins GTP-binding" evidence="16">
    <location>
        <begin position="191"/>
        <end position="384"/>
    </location>
</feature>
<evidence type="ECO:0000256" key="13">
    <source>
        <dbReference type="ARBA" id="ARBA00030866"/>
    </source>
</evidence>
<evidence type="ECO:0000313" key="18">
    <source>
        <dbReference type="Proteomes" id="UP000606463"/>
    </source>
</evidence>
<proteinExistence type="inferred from homology"/>
<dbReference type="Gene3D" id="1.20.120.1380">
    <property type="entry name" value="Flagellar FlhF biosynthesis protein, N domain"/>
    <property type="match status" value="1"/>
</dbReference>
<dbReference type="InterPro" id="IPR047040">
    <property type="entry name" value="FlhF__GTPase_dom"/>
</dbReference>
<evidence type="ECO:0000256" key="14">
    <source>
        <dbReference type="SAM" id="Coils"/>
    </source>
</evidence>
<dbReference type="InterPro" id="IPR003593">
    <property type="entry name" value="AAA+_ATPase"/>
</dbReference>
<feature type="domain" description="AAA+ ATPase" evidence="15">
    <location>
        <begin position="190"/>
        <end position="357"/>
    </location>
</feature>
<keyword evidence="9" id="KW-0342">GTP-binding</keyword>
<evidence type="ECO:0000256" key="1">
    <source>
        <dbReference type="ARBA" id="ARBA00004413"/>
    </source>
</evidence>
<evidence type="ECO:0000259" key="16">
    <source>
        <dbReference type="SMART" id="SM00962"/>
    </source>
</evidence>
<dbReference type="Pfam" id="PF00448">
    <property type="entry name" value="SRP54"/>
    <property type="match status" value="1"/>
</dbReference>
<dbReference type="Gene3D" id="3.40.50.300">
    <property type="entry name" value="P-loop containing nucleotide triphosphate hydrolases"/>
    <property type="match status" value="1"/>
</dbReference>
<comment type="caution">
    <text evidence="17">The sequence shown here is derived from an EMBL/GenBank/DDBJ whole genome shotgun (WGS) entry which is preliminary data.</text>
</comment>
<dbReference type="SUPFAM" id="SSF52540">
    <property type="entry name" value="P-loop containing nucleoside triphosphate hydrolases"/>
    <property type="match status" value="1"/>
</dbReference>
<dbReference type="GO" id="GO:0015031">
    <property type="term" value="P:protein transport"/>
    <property type="evidence" value="ECO:0007669"/>
    <property type="project" value="UniProtKB-KW"/>
</dbReference>
<evidence type="ECO:0000256" key="7">
    <source>
        <dbReference type="ARBA" id="ARBA00022795"/>
    </source>
</evidence>
<evidence type="ECO:0000256" key="6">
    <source>
        <dbReference type="ARBA" id="ARBA00022741"/>
    </source>
</evidence>
<keyword evidence="4" id="KW-0813">Transport</keyword>
<comment type="subcellular location">
    <subcellularLocation>
        <location evidence="1">Cell membrane</location>
        <topology evidence="1">Peripheral membrane protein</topology>
        <orientation evidence="1">Cytoplasmic side</orientation>
    </subcellularLocation>
</comment>
<protein>
    <recommendedName>
        <fullName evidence="3">Flagellar biosynthesis protein FlhF</fullName>
    </recommendedName>
    <alternativeName>
        <fullName evidence="13">Flagella-associated GTP-binding protein</fullName>
    </alternativeName>
</protein>
<organism evidence="17 18">
    <name type="scientific">Aquifex aeolicus</name>
    <dbReference type="NCBI Taxonomy" id="63363"/>
    <lineage>
        <taxon>Bacteria</taxon>
        <taxon>Pseudomonadati</taxon>
        <taxon>Aquificota</taxon>
        <taxon>Aquificia</taxon>
        <taxon>Aquificales</taxon>
        <taxon>Aquificaceae</taxon>
        <taxon>Aquifex</taxon>
    </lineage>
</organism>
<reference evidence="17" key="1">
    <citation type="journal article" date="2020" name="ISME J.">
        <title>Gammaproteobacteria mediating utilization of methyl-, sulfur- and petroleum organic compounds in deep ocean hydrothermal plumes.</title>
        <authorList>
            <person name="Zhou Z."/>
            <person name="Liu Y."/>
            <person name="Pan J."/>
            <person name="Cron B.R."/>
            <person name="Toner B.M."/>
            <person name="Anantharaman K."/>
            <person name="Breier J.A."/>
            <person name="Dick G.J."/>
            <person name="Li M."/>
        </authorList>
    </citation>
    <scope>NUCLEOTIDE SEQUENCE</scope>
    <source>
        <strain evidence="17">SZUA-1501</strain>
    </source>
</reference>
<evidence type="ECO:0000259" key="15">
    <source>
        <dbReference type="SMART" id="SM00382"/>
    </source>
</evidence>
<evidence type="ECO:0000256" key="4">
    <source>
        <dbReference type="ARBA" id="ARBA00022448"/>
    </source>
</evidence>
<keyword evidence="14" id="KW-0175">Coiled coil</keyword>
<accession>A0A9D0YMR4</accession>
<comment type="function">
    <text evidence="12">Necessary for flagellar biosynthesis. May be involved in translocation of the flagellum.</text>
</comment>
<dbReference type="InterPro" id="IPR027417">
    <property type="entry name" value="P-loop_NTPase"/>
</dbReference>
<keyword evidence="6" id="KW-0547">Nucleotide-binding</keyword>
<evidence type="ECO:0000256" key="3">
    <source>
        <dbReference type="ARBA" id="ARBA00014919"/>
    </source>
</evidence>
<dbReference type="SMART" id="SM00382">
    <property type="entry name" value="AAA"/>
    <property type="match status" value="1"/>
</dbReference>
<gene>
    <name evidence="17" type="ORF">EYH37_00375</name>
</gene>
<dbReference type="Proteomes" id="UP000606463">
    <property type="component" value="Unassembled WGS sequence"/>
</dbReference>
<dbReference type="EMBL" id="DQVE01000002">
    <property type="protein sequence ID" value="HIP97815.1"/>
    <property type="molecule type" value="Genomic_DNA"/>
</dbReference>
<dbReference type="SMART" id="SM00962">
    <property type="entry name" value="SRP54"/>
    <property type="match status" value="1"/>
</dbReference>
<dbReference type="PANTHER" id="PTHR43134">
    <property type="entry name" value="SIGNAL RECOGNITION PARTICLE RECEPTOR SUBUNIT ALPHA"/>
    <property type="match status" value="1"/>
</dbReference>
<keyword evidence="10" id="KW-0472">Membrane</keyword>
<dbReference type="GO" id="GO:0005047">
    <property type="term" value="F:signal recognition particle binding"/>
    <property type="evidence" value="ECO:0007669"/>
    <property type="project" value="TreeGrafter"/>
</dbReference>
<dbReference type="InterPro" id="IPR000897">
    <property type="entry name" value="SRP54_GTPase_dom"/>
</dbReference>
<evidence type="ECO:0000313" key="17">
    <source>
        <dbReference type="EMBL" id="HIP97815.1"/>
    </source>
</evidence>
<dbReference type="CDD" id="cd17873">
    <property type="entry name" value="FlhF"/>
    <property type="match status" value="1"/>
</dbReference>
<evidence type="ECO:0000256" key="9">
    <source>
        <dbReference type="ARBA" id="ARBA00023134"/>
    </source>
</evidence>